<comment type="caution">
    <text evidence="5">The sequence shown here is derived from an EMBL/GenBank/DDBJ whole genome shotgun (WGS) entry which is preliminary data.</text>
</comment>
<evidence type="ECO:0000313" key="5">
    <source>
        <dbReference type="EMBL" id="CAF5203454.1"/>
    </source>
</evidence>
<sequence>MAEFIFFMMDKIEELALRTTLRKETILFFINQESLKLRSIIGYNGNGRENLAWHAHSGFFAYSVGCNVIVENLNNNHQTILTGHTEEISTLTLSNDVSVLASAQCSTLTNKDELQTKIIIWDIKMLHQKLYLHQSVHAVQSMAFSRDDRFLLTIGDYRKPMLTLWSTHDYTNLLNWQDESSPSSYMNCLAWNSSRANEFCLGCSNGCI</sequence>
<dbReference type="EMBL" id="CAJOBI010334224">
    <property type="protein sequence ID" value="CAF5203454.1"/>
    <property type="molecule type" value="Genomic_DNA"/>
</dbReference>
<reference evidence="5" key="1">
    <citation type="submission" date="2021-02" db="EMBL/GenBank/DDBJ databases">
        <authorList>
            <person name="Nowell W R."/>
        </authorList>
    </citation>
    <scope>NUCLEOTIDE SEQUENCE</scope>
</reference>
<dbReference type="Proteomes" id="UP000676336">
    <property type="component" value="Unassembled WGS sequence"/>
</dbReference>
<proteinExistence type="predicted"/>
<protein>
    <submittedName>
        <fullName evidence="5">Uncharacterized protein</fullName>
    </submittedName>
</protein>
<dbReference type="SUPFAM" id="SSF50978">
    <property type="entry name" value="WD40 repeat-like"/>
    <property type="match status" value="1"/>
</dbReference>
<gene>
    <name evidence="5" type="ORF">SMN809_LOCUS76180</name>
</gene>
<dbReference type="InterPro" id="IPR015943">
    <property type="entry name" value="WD40/YVTN_repeat-like_dom_sf"/>
</dbReference>
<feature type="non-terminal residue" evidence="5">
    <location>
        <position position="1"/>
    </location>
</feature>
<organism evidence="5 6">
    <name type="scientific">Rotaria magnacalcarata</name>
    <dbReference type="NCBI Taxonomy" id="392030"/>
    <lineage>
        <taxon>Eukaryota</taxon>
        <taxon>Metazoa</taxon>
        <taxon>Spiralia</taxon>
        <taxon>Gnathifera</taxon>
        <taxon>Rotifera</taxon>
        <taxon>Eurotatoria</taxon>
        <taxon>Bdelloidea</taxon>
        <taxon>Philodinida</taxon>
        <taxon>Philodinidae</taxon>
        <taxon>Rotaria</taxon>
    </lineage>
</organism>
<evidence type="ECO:0000313" key="6">
    <source>
        <dbReference type="Proteomes" id="UP000676336"/>
    </source>
</evidence>
<name>A0A8S3IMJ4_9BILA</name>
<keyword evidence="2" id="KW-0963">Cytoplasm</keyword>
<dbReference type="InterPro" id="IPR036322">
    <property type="entry name" value="WD40_repeat_dom_sf"/>
</dbReference>
<dbReference type="PANTHER" id="PTHR13720">
    <property type="entry name" value="WD-40 REPEAT PROTEIN"/>
    <property type="match status" value="1"/>
</dbReference>
<keyword evidence="3" id="KW-0853">WD repeat</keyword>
<dbReference type="InterPro" id="IPR050630">
    <property type="entry name" value="WD_repeat_EMAP"/>
</dbReference>
<comment type="subcellular location">
    <subcellularLocation>
        <location evidence="1">Cytoplasm</location>
    </subcellularLocation>
</comment>
<accession>A0A8S3IMJ4</accession>
<evidence type="ECO:0000256" key="4">
    <source>
        <dbReference type="ARBA" id="ARBA00022737"/>
    </source>
</evidence>
<dbReference type="GO" id="GO:0005737">
    <property type="term" value="C:cytoplasm"/>
    <property type="evidence" value="ECO:0007669"/>
    <property type="project" value="UniProtKB-SubCell"/>
</dbReference>
<evidence type="ECO:0000256" key="2">
    <source>
        <dbReference type="ARBA" id="ARBA00022490"/>
    </source>
</evidence>
<evidence type="ECO:0000256" key="3">
    <source>
        <dbReference type="ARBA" id="ARBA00022574"/>
    </source>
</evidence>
<keyword evidence="4" id="KW-0677">Repeat</keyword>
<dbReference type="PANTHER" id="PTHR13720:SF14">
    <property type="entry name" value="CILIA- AND FLAGELLA-ASSOCIATED PROTEIN 52"/>
    <property type="match status" value="1"/>
</dbReference>
<dbReference type="AlphaFoldDB" id="A0A8S3IMJ4"/>
<evidence type="ECO:0000256" key="1">
    <source>
        <dbReference type="ARBA" id="ARBA00004496"/>
    </source>
</evidence>
<dbReference type="Gene3D" id="2.130.10.10">
    <property type="entry name" value="YVTN repeat-like/Quinoprotein amine dehydrogenase"/>
    <property type="match status" value="2"/>
</dbReference>